<accession>A0ABS0D0G3</accession>
<dbReference type="Proteomes" id="UP000702209">
    <property type="component" value="Unassembled WGS sequence"/>
</dbReference>
<evidence type="ECO:0000313" key="2">
    <source>
        <dbReference type="Proteomes" id="UP000702209"/>
    </source>
</evidence>
<comment type="caution">
    <text evidence="1">The sequence shown here is derived from an EMBL/GenBank/DDBJ whole genome shotgun (WGS) entry which is preliminary data.</text>
</comment>
<evidence type="ECO:0000313" key="1">
    <source>
        <dbReference type="EMBL" id="MBF6302265.1"/>
    </source>
</evidence>
<protein>
    <submittedName>
        <fullName evidence="1">Uncharacterized protein</fullName>
    </submittedName>
</protein>
<reference evidence="1 2" key="1">
    <citation type="submission" date="2020-10" db="EMBL/GenBank/DDBJ databases">
        <title>Identification of Nocardia species via Next-generation sequencing and recognition of intraspecies genetic diversity.</title>
        <authorList>
            <person name="Li P."/>
            <person name="Li P."/>
            <person name="Lu B."/>
        </authorList>
    </citation>
    <scope>NUCLEOTIDE SEQUENCE [LARGE SCALE GENOMIC DNA]</scope>
    <source>
        <strain evidence="1 2">BJ06-0157</strain>
    </source>
</reference>
<organism evidence="1 2">
    <name type="scientific">Nocardia amamiensis</name>
    <dbReference type="NCBI Taxonomy" id="404578"/>
    <lineage>
        <taxon>Bacteria</taxon>
        <taxon>Bacillati</taxon>
        <taxon>Actinomycetota</taxon>
        <taxon>Actinomycetes</taxon>
        <taxon>Mycobacteriales</taxon>
        <taxon>Nocardiaceae</taxon>
        <taxon>Nocardia</taxon>
    </lineage>
</organism>
<dbReference type="EMBL" id="JADLQX010000040">
    <property type="protein sequence ID" value="MBF6302265.1"/>
    <property type="molecule type" value="Genomic_DNA"/>
</dbReference>
<keyword evidence="2" id="KW-1185">Reference proteome</keyword>
<gene>
    <name evidence="1" type="ORF">IU459_32700</name>
</gene>
<name>A0ABS0D0G3_9NOCA</name>
<dbReference type="RefSeq" id="WP_195133455.1">
    <property type="nucleotide sequence ID" value="NZ_JADLQX010000040.1"/>
</dbReference>
<sequence>MGTSASQTVEDLATDAYIALQEAQEAVERLTTRIDALASHPDEPEVYWAREATAAATKSLDKVGAALPPAGLYKKAEETWAASQ</sequence>
<proteinExistence type="predicted"/>